<protein>
    <submittedName>
        <fullName evidence="1">Uncharacterized protein</fullName>
    </submittedName>
</protein>
<proteinExistence type="predicted"/>
<name>A0AAV5RSD7_MAUHU</name>
<reference evidence="1 2" key="1">
    <citation type="journal article" date="2023" name="Elife">
        <title>Identification of key yeast species and microbe-microbe interactions impacting larval growth of Drosophila in the wild.</title>
        <authorList>
            <person name="Mure A."/>
            <person name="Sugiura Y."/>
            <person name="Maeda R."/>
            <person name="Honda K."/>
            <person name="Sakurai N."/>
            <person name="Takahashi Y."/>
            <person name="Watada M."/>
            <person name="Katoh T."/>
            <person name="Gotoh A."/>
            <person name="Gotoh Y."/>
            <person name="Taniguchi I."/>
            <person name="Nakamura K."/>
            <person name="Hayashi T."/>
            <person name="Katayama T."/>
            <person name="Uemura T."/>
            <person name="Hattori Y."/>
        </authorList>
    </citation>
    <scope>NUCLEOTIDE SEQUENCE [LARGE SCALE GENOMIC DNA]</scope>
    <source>
        <strain evidence="1 2">KH-74</strain>
    </source>
</reference>
<evidence type="ECO:0000313" key="2">
    <source>
        <dbReference type="Proteomes" id="UP001377567"/>
    </source>
</evidence>
<gene>
    <name evidence="1" type="ORF">DAKH74_008130</name>
</gene>
<dbReference type="AlphaFoldDB" id="A0AAV5RSD7"/>
<sequence>MSDGTRLRMSNNEFDAEARKVHSERCDYTMTMYGGKNEIITYGCEFHGFIEQKAGEYLSGYGCTLCSRNGTIIRQHDTIESFIAKSLELKGDCFTYERTV</sequence>
<dbReference type="Proteomes" id="UP001377567">
    <property type="component" value="Unassembled WGS sequence"/>
</dbReference>
<evidence type="ECO:0000313" key="1">
    <source>
        <dbReference type="EMBL" id="GMM54197.1"/>
    </source>
</evidence>
<comment type="caution">
    <text evidence="1">The sequence shown here is derived from an EMBL/GenBank/DDBJ whole genome shotgun (WGS) entry which is preliminary data.</text>
</comment>
<keyword evidence="2" id="KW-1185">Reference proteome</keyword>
<dbReference type="EMBL" id="BTGD01000001">
    <property type="protein sequence ID" value="GMM54197.1"/>
    <property type="molecule type" value="Genomic_DNA"/>
</dbReference>
<accession>A0AAV5RSD7</accession>
<organism evidence="1 2">
    <name type="scientific">Maudiozyma humilis</name>
    <name type="common">Sour dough yeast</name>
    <name type="synonym">Kazachstania humilis</name>
    <dbReference type="NCBI Taxonomy" id="51915"/>
    <lineage>
        <taxon>Eukaryota</taxon>
        <taxon>Fungi</taxon>
        <taxon>Dikarya</taxon>
        <taxon>Ascomycota</taxon>
        <taxon>Saccharomycotina</taxon>
        <taxon>Saccharomycetes</taxon>
        <taxon>Saccharomycetales</taxon>
        <taxon>Saccharomycetaceae</taxon>
        <taxon>Maudiozyma</taxon>
    </lineage>
</organism>